<dbReference type="InterPro" id="IPR014044">
    <property type="entry name" value="CAP_dom"/>
</dbReference>
<dbReference type="GO" id="GO:0005576">
    <property type="term" value="C:extracellular region"/>
    <property type="evidence" value="ECO:0007669"/>
    <property type="project" value="InterPro"/>
</dbReference>
<keyword evidence="4" id="KW-1185">Reference proteome</keyword>
<dbReference type="InterPro" id="IPR035940">
    <property type="entry name" value="CAP_sf"/>
</dbReference>
<dbReference type="InterPro" id="IPR001283">
    <property type="entry name" value="CRISP-related"/>
</dbReference>
<feature type="domain" description="SCP" evidence="2">
    <location>
        <begin position="77"/>
        <end position="244"/>
    </location>
</feature>
<feature type="compositionally biased region" description="Basic and acidic residues" evidence="1">
    <location>
        <begin position="9"/>
        <end position="20"/>
    </location>
</feature>
<dbReference type="OrthoDB" id="414826at2759"/>
<proteinExistence type="predicted"/>
<dbReference type="PROSITE" id="PS01009">
    <property type="entry name" value="CRISP_1"/>
    <property type="match status" value="1"/>
</dbReference>
<reference evidence="3 4" key="1">
    <citation type="journal article" date="2020" name="Cell">
        <title>Large-Scale Comparative Analyses of Tick Genomes Elucidate Their Genetic Diversity and Vector Capacities.</title>
        <authorList>
            <consortium name="Tick Genome and Microbiome Consortium (TIGMIC)"/>
            <person name="Jia N."/>
            <person name="Wang J."/>
            <person name="Shi W."/>
            <person name="Du L."/>
            <person name="Sun Y."/>
            <person name="Zhan W."/>
            <person name="Jiang J.F."/>
            <person name="Wang Q."/>
            <person name="Zhang B."/>
            <person name="Ji P."/>
            <person name="Bell-Sakyi L."/>
            <person name="Cui X.M."/>
            <person name="Yuan T.T."/>
            <person name="Jiang B.G."/>
            <person name="Yang W.F."/>
            <person name="Lam T.T."/>
            <person name="Chang Q.C."/>
            <person name="Ding S.J."/>
            <person name="Wang X.J."/>
            <person name="Zhu J.G."/>
            <person name="Ruan X.D."/>
            <person name="Zhao L."/>
            <person name="Wei J.T."/>
            <person name="Ye R.Z."/>
            <person name="Que T.C."/>
            <person name="Du C.H."/>
            <person name="Zhou Y.H."/>
            <person name="Cheng J.X."/>
            <person name="Dai P.F."/>
            <person name="Guo W.B."/>
            <person name="Han X.H."/>
            <person name="Huang E.J."/>
            <person name="Li L.F."/>
            <person name="Wei W."/>
            <person name="Gao Y.C."/>
            <person name="Liu J.Z."/>
            <person name="Shao H.Z."/>
            <person name="Wang X."/>
            <person name="Wang C.C."/>
            <person name="Yang T.C."/>
            <person name="Huo Q.B."/>
            <person name="Li W."/>
            <person name="Chen H.Y."/>
            <person name="Chen S.E."/>
            <person name="Zhou L.G."/>
            <person name="Ni X.B."/>
            <person name="Tian J.H."/>
            <person name="Sheng Y."/>
            <person name="Liu T."/>
            <person name="Pan Y.S."/>
            <person name="Xia L.Y."/>
            <person name="Li J."/>
            <person name="Zhao F."/>
            <person name="Cao W.C."/>
        </authorList>
    </citation>
    <scope>NUCLEOTIDE SEQUENCE [LARGE SCALE GENOMIC DNA]</scope>
    <source>
        <strain evidence="3">HaeL-2018</strain>
    </source>
</reference>
<accession>A0A9J6GG66</accession>
<sequence length="299" mass="32885">MEAPPVAKMEQESEIAKEATKVPTSSKVASPRKEQQADPAALASKGETSSQAVPAAPAGTKVVQPERRRSSQGKQGKPAKLILKAHNDYRSQVANGQLQGYPPASDMFELVWDDEMAGVAQAWADQCIKLGETLDHDKVKDRFTTKFKTTGQNLAWDAFNEPLTPKWAARIKSWFDEYPEYDPLYIDRFEERGKLKKFGHFTQVVWAKSRAIGCGYAHYSVPGAERRYEQVYVCNYGPAGNLLGRAIYLQGGQPCGNCSNGTVCDNTTGLCAPPKAPSPAATTESTTTTENSHDHREDR</sequence>
<dbReference type="PANTHER" id="PTHR10334">
    <property type="entry name" value="CYSTEINE-RICH SECRETORY PROTEIN-RELATED"/>
    <property type="match status" value="1"/>
</dbReference>
<dbReference type="SUPFAM" id="SSF55797">
    <property type="entry name" value="PR-1-like"/>
    <property type="match status" value="1"/>
</dbReference>
<evidence type="ECO:0000256" key="1">
    <source>
        <dbReference type="SAM" id="MobiDB-lite"/>
    </source>
</evidence>
<dbReference type="PRINTS" id="PR00838">
    <property type="entry name" value="V5ALLERGEN"/>
</dbReference>
<dbReference type="PRINTS" id="PR00837">
    <property type="entry name" value="V5TPXLIKE"/>
</dbReference>
<protein>
    <recommendedName>
        <fullName evidence="2">SCP domain-containing protein</fullName>
    </recommendedName>
</protein>
<dbReference type="CDD" id="cd05380">
    <property type="entry name" value="CAP_euk"/>
    <property type="match status" value="1"/>
</dbReference>
<evidence type="ECO:0000259" key="2">
    <source>
        <dbReference type="SMART" id="SM00198"/>
    </source>
</evidence>
<name>A0A9J6GG66_HAELO</name>
<gene>
    <name evidence="3" type="ORF">HPB48_010040</name>
</gene>
<dbReference type="InterPro" id="IPR002413">
    <property type="entry name" value="V5_allergen-like"/>
</dbReference>
<dbReference type="PROSITE" id="PS01010">
    <property type="entry name" value="CRISP_2"/>
    <property type="match status" value="1"/>
</dbReference>
<dbReference type="Pfam" id="PF00188">
    <property type="entry name" value="CAP"/>
    <property type="match status" value="1"/>
</dbReference>
<dbReference type="EMBL" id="JABSTR010000008">
    <property type="protein sequence ID" value="KAH9377446.1"/>
    <property type="molecule type" value="Genomic_DNA"/>
</dbReference>
<feature type="compositionally biased region" description="Low complexity" evidence="1">
    <location>
        <begin position="278"/>
        <end position="290"/>
    </location>
</feature>
<dbReference type="Gene3D" id="3.40.33.10">
    <property type="entry name" value="CAP"/>
    <property type="match status" value="1"/>
</dbReference>
<dbReference type="InterPro" id="IPR018244">
    <property type="entry name" value="Allrgn_V5/Tpx1_CS"/>
</dbReference>
<dbReference type="VEuPathDB" id="VectorBase:HLOH_045542"/>
<evidence type="ECO:0000313" key="3">
    <source>
        <dbReference type="EMBL" id="KAH9377446.1"/>
    </source>
</evidence>
<dbReference type="Proteomes" id="UP000821853">
    <property type="component" value="Unassembled WGS sequence"/>
</dbReference>
<organism evidence="3 4">
    <name type="scientific">Haemaphysalis longicornis</name>
    <name type="common">Bush tick</name>
    <dbReference type="NCBI Taxonomy" id="44386"/>
    <lineage>
        <taxon>Eukaryota</taxon>
        <taxon>Metazoa</taxon>
        <taxon>Ecdysozoa</taxon>
        <taxon>Arthropoda</taxon>
        <taxon>Chelicerata</taxon>
        <taxon>Arachnida</taxon>
        <taxon>Acari</taxon>
        <taxon>Parasitiformes</taxon>
        <taxon>Ixodida</taxon>
        <taxon>Ixodoidea</taxon>
        <taxon>Ixodidae</taxon>
        <taxon>Haemaphysalinae</taxon>
        <taxon>Haemaphysalis</taxon>
    </lineage>
</organism>
<comment type="caution">
    <text evidence="3">The sequence shown here is derived from an EMBL/GenBank/DDBJ whole genome shotgun (WGS) entry which is preliminary data.</text>
</comment>
<evidence type="ECO:0000313" key="4">
    <source>
        <dbReference type="Proteomes" id="UP000821853"/>
    </source>
</evidence>
<feature type="region of interest" description="Disordered" evidence="1">
    <location>
        <begin position="274"/>
        <end position="299"/>
    </location>
</feature>
<dbReference type="OMA" id="RNSNYPN"/>
<dbReference type="AlphaFoldDB" id="A0A9J6GG66"/>
<feature type="region of interest" description="Disordered" evidence="1">
    <location>
        <begin position="1"/>
        <end position="78"/>
    </location>
</feature>
<dbReference type="SMART" id="SM00198">
    <property type="entry name" value="SCP"/>
    <property type="match status" value="1"/>
</dbReference>